<evidence type="ECO:0000256" key="9">
    <source>
        <dbReference type="ARBA" id="ARBA00023077"/>
    </source>
</evidence>
<dbReference type="Pfam" id="PF07715">
    <property type="entry name" value="Plug"/>
    <property type="match status" value="1"/>
</dbReference>
<evidence type="ECO:0000256" key="6">
    <source>
        <dbReference type="ARBA" id="ARBA00022729"/>
    </source>
</evidence>
<name>A0ABY6GLL0_9PROT</name>
<organism evidence="17 18">
    <name type="scientific">Candidatus Kirkpatrickella diaphorinae</name>
    <dbReference type="NCBI Taxonomy" id="2984322"/>
    <lineage>
        <taxon>Bacteria</taxon>
        <taxon>Pseudomonadati</taxon>
        <taxon>Pseudomonadota</taxon>
        <taxon>Alphaproteobacteria</taxon>
        <taxon>Acetobacterales</taxon>
        <taxon>Acetobacteraceae</taxon>
        <taxon>Candidatus Kirkpatrickella</taxon>
    </lineage>
</organism>
<evidence type="ECO:0000256" key="11">
    <source>
        <dbReference type="ARBA" id="ARBA00023237"/>
    </source>
</evidence>
<evidence type="ECO:0000256" key="7">
    <source>
        <dbReference type="ARBA" id="ARBA00023004"/>
    </source>
</evidence>
<dbReference type="Proteomes" id="UP001163831">
    <property type="component" value="Chromosome"/>
</dbReference>
<evidence type="ECO:0000256" key="5">
    <source>
        <dbReference type="ARBA" id="ARBA00022692"/>
    </source>
</evidence>
<dbReference type="SUPFAM" id="SSF56935">
    <property type="entry name" value="Porins"/>
    <property type="match status" value="1"/>
</dbReference>
<reference evidence="17" key="1">
    <citation type="submission" date="2022-10" db="EMBL/GenBank/DDBJ databases">
        <title>Candidatus Kirkpatrella diaphorinas gen. nov., sp. nov., an uncultured endosymbiont identified in a population of Diaphorina citri from Hawaii.</title>
        <authorList>
            <person name="Henry E.M."/>
            <person name="Carlson C.R."/>
            <person name="Kuo Y.-W."/>
        </authorList>
    </citation>
    <scope>NUCLEOTIDE SEQUENCE</scope>
    <source>
        <strain evidence="17">CADCRV1</strain>
    </source>
</reference>
<evidence type="ECO:0000256" key="8">
    <source>
        <dbReference type="ARBA" id="ARBA00023065"/>
    </source>
</evidence>
<keyword evidence="7" id="KW-0408">Iron</keyword>
<dbReference type="PROSITE" id="PS52016">
    <property type="entry name" value="TONB_DEPENDENT_REC_3"/>
    <property type="match status" value="1"/>
</dbReference>
<keyword evidence="17" id="KW-0675">Receptor</keyword>
<evidence type="ECO:0000256" key="3">
    <source>
        <dbReference type="ARBA" id="ARBA00022452"/>
    </source>
</evidence>
<evidence type="ECO:0000259" key="15">
    <source>
        <dbReference type="Pfam" id="PF00593"/>
    </source>
</evidence>
<dbReference type="EMBL" id="CP107052">
    <property type="protein sequence ID" value="UYH51921.1"/>
    <property type="molecule type" value="Genomic_DNA"/>
</dbReference>
<dbReference type="InterPro" id="IPR036942">
    <property type="entry name" value="Beta-barrel_TonB_sf"/>
</dbReference>
<feature type="chain" id="PRO_5047155029" evidence="14">
    <location>
        <begin position="24"/>
        <end position="780"/>
    </location>
</feature>
<keyword evidence="3 12" id="KW-1134">Transmembrane beta strand</keyword>
<evidence type="ECO:0000256" key="10">
    <source>
        <dbReference type="ARBA" id="ARBA00023136"/>
    </source>
</evidence>
<keyword evidence="11 12" id="KW-0998">Cell outer membrane</keyword>
<keyword evidence="9 13" id="KW-0798">TonB box</keyword>
<feature type="signal peptide" evidence="14">
    <location>
        <begin position="1"/>
        <end position="23"/>
    </location>
</feature>
<evidence type="ECO:0000313" key="18">
    <source>
        <dbReference type="Proteomes" id="UP001163831"/>
    </source>
</evidence>
<keyword evidence="4" id="KW-0410">Iron transport</keyword>
<evidence type="ECO:0000313" key="17">
    <source>
        <dbReference type="EMBL" id="UYH51921.1"/>
    </source>
</evidence>
<keyword evidence="5 12" id="KW-0812">Transmembrane</keyword>
<keyword evidence="10 12" id="KW-0472">Membrane</keyword>
<comment type="similarity">
    <text evidence="12 13">Belongs to the TonB-dependent receptor family.</text>
</comment>
<protein>
    <submittedName>
        <fullName evidence="17">TonB-dependent receptor</fullName>
    </submittedName>
</protein>
<feature type="domain" description="TonB-dependent receptor plug" evidence="16">
    <location>
        <begin position="61"/>
        <end position="157"/>
    </location>
</feature>
<evidence type="ECO:0000256" key="12">
    <source>
        <dbReference type="PROSITE-ProRule" id="PRU01360"/>
    </source>
</evidence>
<keyword evidence="18" id="KW-1185">Reference proteome</keyword>
<keyword evidence="6 14" id="KW-0732">Signal</keyword>
<evidence type="ECO:0000256" key="1">
    <source>
        <dbReference type="ARBA" id="ARBA00004571"/>
    </source>
</evidence>
<dbReference type="Gene3D" id="2.170.130.10">
    <property type="entry name" value="TonB-dependent receptor, plug domain"/>
    <property type="match status" value="1"/>
</dbReference>
<evidence type="ECO:0000256" key="13">
    <source>
        <dbReference type="RuleBase" id="RU003357"/>
    </source>
</evidence>
<dbReference type="Pfam" id="PF00593">
    <property type="entry name" value="TonB_dep_Rec_b-barrel"/>
    <property type="match status" value="1"/>
</dbReference>
<dbReference type="InterPro" id="IPR000531">
    <property type="entry name" value="Beta-barrel_TonB"/>
</dbReference>
<gene>
    <name evidence="17" type="ORF">N5W20_03425</name>
</gene>
<keyword evidence="8" id="KW-0406">Ion transport</keyword>
<evidence type="ECO:0000256" key="4">
    <source>
        <dbReference type="ARBA" id="ARBA00022496"/>
    </source>
</evidence>
<sequence length="780" mass="85056">MTRRFLHRAAIFTLYGLPLHAHCAENAAARPEAETIKVKASALNDKADFGEGGLMRPVYAAQATSVVSKPFIDTQSPISSAYQLVNNLPGANVAASDPFGLSPYTNVTVRGLNSDALGFTLEGTPLNDIAYYGAYPAQFADAENYRAIAVTQGAAAISDPVLNAAGGLMALTYLQPAKTPGGTVNISYGAYANSRQFLRLESGEIGHTGVRGFISYSHTTAHNWRGPGEDRRQHVDLKFIKSIHQHSDISLIGSWNRATSSYYPQVTLDGWHADGIGGSNDLKAWYDAGHTAQAQNYYRLWEAPEQTFYAGLPSHFTLSDHLTFAVTPYAQAAYGSIASGATLPVSGVYNGVMPVNGHLRNLNGDGGDAVVRANGVQESYRTGFNAHLSLETGRNKLTFGYWYDYSDDREVQSFTPVGLDGRAPDLWARRKSGLVLLPDGQALYGSAFHTIGQVNALYINDRLSLFRDKMVLEAGFKDVMYAIRGTNNLPGPQYRTGGSYQVPLPRMSIKYHFRPEHQIFVNVTTNFRTPSSTAFYDYYDVTSGAVVTDGAQKLNPEYSISQELGYRYFGKKLLGSVTFFNYNFTNRQITTEIFRFGAPVQTTVNAGGQTSRGVDAEISMRPYHHWSPYISAEYLHATIDNDIVVNNDLLPTRGKIAVRSPAFQASVGLSYDDGHVFGMATAHYTGRQYASFMNDVAMPGYITGNLALGYRFDDKFRLKSPSVRVNFTNIGNNHVLSGVSSVTLAGRNTIGRRGTVIAGSDPLFYIGSGFAVLFTAGAGF</sequence>
<evidence type="ECO:0000256" key="2">
    <source>
        <dbReference type="ARBA" id="ARBA00022448"/>
    </source>
</evidence>
<proteinExistence type="inferred from homology"/>
<keyword evidence="2 12" id="KW-0813">Transport</keyword>
<dbReference type="PANTHER" id="PTHR32552">
    <property type="entry name" value="FERRICHROME IRON RECEPTOR-RELATED"/>
    <property type="match status" value="1"/>
</dbReference>
<dbReference type="InterPro" id="IPR012910">
    <property type="entry name" value="Plug_dom"/>
</dbReference>
<dbReference type="PANTHER" id="PTHR32552:SF89">
    <property type="entry name" value="CATECHOLATE SIDEROPHORE RECEPTOR FIU"/>
    <property type="match status" value="1"/>
</dbReference>
<evidence type="ECO:0000256" key="14">
    <source>
        <dbReference type="SAM" id="SignalP"/>
    </source>
</evidence>
<dbReference type="RefSeq" id="WP_319807516.1">
    <property type="nucleotide sequence ID" value="NZ_CP107052.1"/>
</dbReference>
<accession>A0ABY6GLL0</accession>
<feature type="domain" description="TonB-dependent receptor-like beta-barrel" evidence="15">
    <location>
        <begin position="254"/>
        <end position="730"/>
    </location>
</feature>
<dbReference type="InterPro" id="IPR039426">
    <property type="entry name" value="TonB-dep_rcpt-like"/>
</dbReference>
<comment type="subcellular location">
    <subcellularLocation>
        <location evidence="1 12">Cell outer membrane</location>
        <topology evidence="1 12">Multi-pass membrane protein</topology>
    </subcellularLocation>
</comment>
<dbReference type="Gene3D" id="2.40.170.20">
    <property type="entry name" value="TonB-dependent receptor, beta-barrel domain"/>
    <property type="match status" value="1"/>
</dbReference>
<dbReference type="InterPro" id="IPR037066">
    <property type="entry name" value="Plug_dom_sf"/>
</dbReference>
<evidence type="ECO:0000259" key="16">
    <source>
        <dbReference type="Pfam" id="PF07715"/>
    </source>
</evidence>